<proteinExistence type="predicted"/>
<protein>
    <recommendedName>
        <fullName evidence="3">DDE-1 domain-containing protein</fullName>
    </recommendedName>
</protein>
<name>A0A4Y2WS57_ARAVE</name>
<gene>
    <name evidence="1" type="ORF">AVEN_2770_1</name>
</gene>
<dbReference type="AlphaFoldDB" id="A0A4Y2WS57"/>
<organism evidence="1 2">
    <name type="scientific">Araneus ventricosus</name>
    <name type="common">Orbweaver spider</name>
    <name type="synonym">Epeira ventricosa</name>
    <dbReference type="NCBI Taxonomy" id="182803"/>
    <lineage>
        <taxon>Eukaryota</taxon>
        <taxon>Metazoa</taxon>
        <taxon>Ecdysozoa</taxon>
        <taxon>Arthropoda</taxon>
        <taxon>Chelicerata</taxon>
        <taxon>Arachnida</taxon>
        <taxon>Araneae</taxon>
        <taxon>Araneomorphae</taxon>
        <taxon>Entelegynae</taxon>
        <taxon>Araneoidea</taxon>
        <taxon>Araneidae</taxon>
        <taxon>Araneus</taxon>
    </lineage>
</organism>
<keyword evidence="2" id="KW-1185">Reference proteome</keyword>
<dbReference type="EMBL" id="BGPR01065513">
    <property type="protein sequence ID" value="GBO40315.1"/>
    <property type="molecule type" value="Genomic_DNA"/>
</dbReference>
<dbReference type="Proteomes" id="UP000499080">
    <property type="component" value="Unassembled WGS sequence"/>
</dbReference>
<dbReference type="OrthoDB" id="8191755at2759"/>
<evidence type="ECO:0000313" key="2">
    <source>
        <dbReference type="Proteomes" id="UP000499080"/>
    </source>
</evidence>
<sequence>MFASLYLRNIIRGTGVNMGTPPQVAMGGAEDWRPGLMPRTKKRYECKNERHQWDKSQMVRAIAAVKGAARRSEKNGIFTCPEKTCPTAQRSVLFILDGHYSHVRNPDVIDLTRENHVTIISLPPHSTPHVSTPR</sequence>
<reference evidence="1 2" key="1">
    <citation type="journal article" date="2019" name="Sci. Rep.">
        <title>Orb-weaving spider Araneus ventricosus genome elucidates the spidroin gene catalogue.</title>
        <authorList>
            <person name="Kono N."/>
            <person name="Nakamura H."/>
            <person name="Ohtoshi R."/>
            <person name="Moran D.A.P."/>
            <person name="Shinohara A."/>
            <person name="Yoshida Y."/>
            <person name="Fujiwara M."/>
            <person name="Mori M."/>
            <person name="Tomita M."/>
            <person name="Arakawa K."/>
        </authorList>
    </citation>
    <scope>NUCLEOTIDE SEQUENCE [LARGE SCALE GENOMIC DNA]</scope>
</reference>
<evidence type="ECO:0008006" key="3">
    <source>
        <dbReference type="Google" id="ProtNLM"/>
    </source>
</evidence>
<evidence type="ECO:0000313" key="1">
    <source>
        <dbReference type="EMBL" id="GBO40315.1"/>
    </source>
</evidence>
<comment type="caution">
    <text evidence="1">The sequence shown here is derived from an EMBL/GenBank/DDBJ whole genome shotgun (WGS) entry which is preliminary data.</text>
</comment>
<accession>A0A4Y2WS57</accession>